<dbReference type="SUPFAM" id="SSF101697">
    <property type="entry name" value="Hypothetical protein YfhH"/>
    <property type="match status" value="1"/>
</dbReference>
<comment type="caution">
    <text evidence="1">The sequence shown here is derived from an EMBL/GenBank/DDBJ whole genome shotgun (WGS) entry which is preliminary data.</text>
</comment>
<dbReference type="Proteomes" id="UP001342826">
    <property type="component" value="Unassembled WGS sequence"/>
</dbReference>
<dbReference type="Gene3D" id="2.30.30.340">
    <property type="entry name" value="Hypothetical protein YfhH like domains"/>
    <property type="match status" value="1"/>
</dbReference>
<name>A0ABU6P2J8_9BACI</name>
<keyword evidence="2" id="KW-1185">Reference proteome</keyword>
<dbReference type="InterPro" id="IPR036289">
    <property type="entry name" value="YfhH"/>
</dbReference>
<dbReference type="RefSeq" id="WP_066229133.1">
    <property type="nucleotide sequence ID" value="NZ_JARTFQ010000002.1"/>
</dbReference>
<evidence type="ECO:0000313" key="2">
    <source>
        <dbReference type="Proteomes" id="UP001342826"/>
    </source>
</evidence>
<gene>
    <name evidence="1" type="ORF">P9271_19520</name>
</gene>
<dbReference type="Pfam" id="PF08838">
    <property type="entry name" value="DUF1811"/>
    <property type="match status" value="1"/>
</dbReference>
<evidence type="ECO:0000313" key="1">
    <source>
        <dbReference type="EMBL" id="MED4403501.1"/>
    </source>
</evidence>
<dbReference type="InterPro" id="IPR014938">
    <property type="entry name" value="YfhH-like"/>
</dbReference>
<dbReference type="GeneID" id="301141045"/>
<organism evidence="1 2">
    <name type="scientific">Metabacillus fastidiosus</name>
    <dbReference type="NCBI Taxonomy" id="1458"/>
    <lineage>
        <taxon>Bacteria</taxon>
        <taxon>Bacillati</taxon>
        <taxon>Bacillota</taxon>
        <taxon>Bacilli</taxon>
        <taxon>Bacillales</taxon>
        <taxon>Bacillaceae</taxon>
        <taxon>Metabacillus</taxon>
    </lineage>
</organism>
<dbReference type="EMBL" id="JARTFS010000017">
    <property type="protein sequence ID" value="MED4403501.1"/>
    <property type="molecule type" value="Genomic_DNA"/>
</dbReference>
<protein>
    <submittedName>
        <fullName evidence="1">YfhH family protein</fullName>
    </submittedName>
</protein>
<proteinExistence type="predicted"/>
<sequence>MEKRYSEMTEYELNIEIATLREKARKAEQLGIINEYAVLERKIAMAKCYLLNLNDFLPGEIYYIEGAEEEKFKIEYMNGIFAWGCRLSSPDKEEALPVSMLLKIEA</sequence>
<dbReference type="Gene3D" id="1.10.287.880">
    <property type="entry name" value="Hypothetical protein YfhH domain"/>
    <property type="match status" value="1"/>
</dbReference>
<reference evidence="1 2" key="1">
    <citation type="submission" date="2023-03" db="EMBL/GenBank/DDBJ databases">
        <title>Bacillus Genome Sequencing.</title>
        <authorList>
            <person name="Dunlap C."/>
        </authorList>
    </citation>
    <scope>NUCLEOTIDE SEQUENCE [LARGE SCALE GENOMIC DNA]</scope>
    <source>
        <strain evidence="1 2">NRS-1717</strain>
    </source>
</reference>
<accession>A0ABU6P2J8</accession>